<dbReference type="AlphaFoldDB" id="A0A4R0XVN1"/>
<sequence length="204" mass="24170">MKKIVTKIKFWGWRFLKGRKYDKASDKHRNEILNITNKLMSGHYAYLGFGTVLRLYRDKECKMQDLDFIISREFYESESFKKIIDKLSLTPWHEYTVDDKVVIDKYMFKGEAPVEFFIADLNDGYEETLHFFDDGIYMRKIPIVDPGNSIKYGFEVRLPKNELDYILEIYGDTWNKSIKTAKYDGRYCGNTKTLIKTNLVGKTK</sequence>
<evidence type="ECO:0000313" key="1">
    <source>
        <dbReference type="EMBL" id="TCG11833.1"/>
    </source>
</evidence>
<dbReference type="RefSeq" id="WP_131613154.1">
    <property type="nucleotide sequence ID" value="NZ_PSZP01000003.1"/>
</dbReference>
<keyword evidence="2" id="KW-1185">Reference proteome</keyword>
<name>A0A4R0XVN1_9MOLU</name>
<comment type="caution">
    <text evidence="1">The sequence shown here is derived from an EMBL/GenBank/DDBJ whole genome shotgun (WGS) entry which is preliminary data.</text>
</comment>
<reference evidence="1 2" key="1">
    <citation type="submission" date="2018-02" db="EMBL/GenBank/DDBJ databases">
        <title>Mycoplasma marinum and Mycoplasma todarodis sp. nov., moderately halophilic and psychrotolerant mycoplasmas isolated from cephalopods.</title>
        <authorList>
            <person name="Viver T."/>
        </authorList>
    </citation>
    <scope>NUCLEOTIDE SEQUENCE [LARGE SCALE GENOMIC DNA]</scope>
    <source>
        <strain evidence="1 2">5H</strain>
    </source>
</reference>
<organism evidence="1 2">
    <name type="scientific">Mycoplasma todarodis</name>
    <dbReference type="NCBI Taxonomy" id="1937191"/>
    <lineage>
        <taxon>Bacteria</taxon>
        <taxon>Bacillati</taxon>
        <taxon>Mycoplasmatota</taxon>
        <taxon>Mollicutes</taxon>
        <taxon>Mycoplasmataceae</taxon>
        <taxon>Mycoplasma</taxon>
    </lineage>
</organism>
<dbReference type="Proteomes" id="UP000291072">
    <property type="component" value="Unassembled WGS sequence"/>
</dbReference>
<protein>
    <submittedName>
        <fullName evidence="1">Uncharacterized protein</fullName>
    </submittedName>
</protein>
<gene>
    <name evidence="1" type="ORF">C4B25_00750</name>
</gene>
<evidence type="ECO:0000313" key="2">
    <source>
        <dbReference type="Proteomes" id="UP000291072"/>
    </source>
</evidence>
<proteinExistence type="predicted"/>
<accession>A0A4R0XVN1</accession>
<dbReference type="EMBL" id="PSZP01000003">
    <property type="protein sequence ID" value="TCG11833.1"/>
    <property type="molecule type" value="Genomic_DNA"/>
</dbReference>